<sequence>MSGMWAVDSGATHHICNDKAKFANLIERNEGELSVADGNKAAIKGVGTIVERVVLPNGDEREIEIKNALYVPNMSKNLLSVPQINKSGKFQVVFDGTEMHVSRKDSKLVVATADLVDGLYWLRTPQRSANAATSGRTVDLHARMGHAPVEVLRKMVDTKMVDTKMIKDAKAPSQSSGTSVCRGCQQGKMVQKPFPSNRDKRHYDTFELLHFDICGPMEKDSLGGSKYLLLIVDEASGCMKGFCLRAKSESEDCIKTIKTYIMKVQKQFGKKVKFVRHDGAREFATNSLKDFYEDEGIEQQTTVPYAHQTNGTAERSIRTIVTIGRSMLHHAKLDKCFWAEAAMTAIYVKNRLPSPKIEHKTPFEIVYKSKPSVKHMRVFGCRTYILTPKEKRLKWDPKARAGLFLGYEEVSKAYRLYDIEAGRWLSVAMSTSMNRPLDFHRRFPMKMSMTWTSTRSISTMTDLARRSTSRQGSARVVQVTKMKLPEDRTLCAIGLDWKKQVRRIPLPLRTEWTLTKKKNLVTKMKNRLPLCFGVQVPMLLKRLWTCRNHRHSKKR</sequence>
<dbReference type="Proteomes" id="UP000697107">
    <property type="component" value="Unassembled WGS sequence"/>
</dbReference>
<dbReference type="InterPro" id="IPR057670">
    <property type="entry name" value="SH3_retrovirus"/>
</dbReference>
<dbReference type="InterPro" id="IPR001584">
    <property type="entry name" value="Integrase_cat-core"/>
</dbReference>
<name>A0A8T1EXL4_9STRA</name>
<accession>A0A8T1EXL4</accession>
<dbReference type="PANTHER" id="PTHR42648:SF28">
    <property type="entry name" value="TRANSPOSON-ENCODED PROTEIN WITH RIBONUCLEASE H-LIKE AND RETROVIRUS ZINC FINGER-LIKE DOMAINS"/>
    <property type="match status" value="1"/>
</dbReference>
<dbReference type="InterPro" id="IPR054722">
    <property type="entry name" value="PolX-like_BBD"/>
</dbReference>
<comment type="caution">
    <text evidence="3">The sequence shown here is derived from an EMBL/GenBank/DDBJ whole genome shotgun (WGS) entry which is preliminary data.</text>
</comment>
<proteinExistence type="predicted"/>
<protein>
    <recommendedName>
        <fullName evidence="2">Integrase catalytic domain-containing protein</fullName>
    </recommendedName>
</protein>
<keyword evidence="1" id="KW-0378">Hydrolase</keyword>
<dbReference type="GO" id="GO:0003676">
    <property type="term" value="F:nucleic acid binding"/>
    <property type="evidence" value="ECO:0007669"/>
    <property type="project" value="InterPro"/>
</dbReference>
<dbReference type="Gene3D" id="3.30.420.10">
    <property type="entry name" value="Ribonuclease H-like superfamily/Ribonuclease H"/>
    <property type="match status" value="1"/>
</dbReference>
<dbReference type="GO" id="GO:0008233">
    <property type="term" value="F:peptidase activity"/>
    <property type="evidence" value="ECO:0007669"/>
    <property type="project" value="UniProtKB-KW"/>
</dbReference>
<dbReference type="InterPro" id="IPR039537">
    <property type="entry name" value="Retrotran_Ty1/copia-like"/>
</dbReference>
<dbReference type="InterPro" id="IPR012337">
    <property type="entry name" value="RNaseH-like_sf"/>
</dbReference>
<dbReference type="EMBL" id="RCML01002840">
    <property type="protein sequence ID" value="KAG2956894.1"/>
    <property type="molecule type" value="Genomic_DNA"/>
</dbReference>
<evidence type="ECO:0000259" key="2">
    <source>
        <dbReference type="PROSITE" id="PS50994"/>
    </source>
</evidence>
<organism evidence="3 4">
    <name type="scientific">Phytophthora cactorum</name>
    <dbReference type="NCBI Taxonomy" id="29920"/>
    <lineage>
        <taxon>Eukaryota</taxon>
        <taxon>Sar</taxon>
        <taxon>Stramenopiles</taxon>
        <taxon>Oomycota</taxon>
        <taxon>Peronosporomycetes</taxon>
        <taxon>Peronosporales</taxon>
        <taxon>Peronosporaceae</taxon>
        <taxon>Phytophthora</taxon>
    </lineage>
</organism>
<dbReference type="AlphaFoldDB" id="A0A8T1EXL4"/>
<dbReference type="SUPFAM" id="SSF53098">
    <property type="entry name" value="Ribonuclease H-like"/>
    <property type="match status" value="1"/>
</dbReference>
<evidence type="ECO:0000256" key="1">
    <source>
        <dbReference type="ARBA" id="ARBA00022670"/>
    </source>
</evidence>
<dbReference type="InterPro" id="IPR036397">
    <property type="entry name" value="RNaseH_sf"/>
</dbReference>
<dbReference type="Pfam" id="PF25597">
    <property type="entry name" value="SH3_retrovirus"/>
    <property type="match status" value="1"/>
</dbReference>
<evidence type="ECO:0000313" key="4">
    <source>
        <dbReference type="Proteomes" id="UP000697107"/>
    </source>
</evidence>
<dbReference type="GO" id="GO:0015074">
    <property type="term" value="P:DNA integration"/>
    <property type="evidence" value="ECO:0007669"/>
    <property type="project" value="InterPro"/>
</dbReference>
<gene>
    <name evidence="3" type="ORF">PC118_g24263</name>
</gene>
<dbReference type="GO" id="GO:0006508">
    <property type="term" value="P:proteolysis"/>
    <property type="evidence" value="ECO:0007669"/>
    <property type="project" value="UniProtKB-KW"/>
</dbReference>
<feature type="domain" description="Integrase catalytic" evidence="2">
    <location>
        <begin position="191"/>
        <end position="370"/>
    </location>
</feature>
<dbReference type="PANTHER" id="PTHR42648">
    <property type="entry name" value="TRANSPOSASE, PUTATIVE-RELATED"/>
    <property type="match status" value="1"/>
</dbReference>
<dbReference type="Pfam" id="PF22936">
    <property type="entry name" value="Pol_BBD"/>
    <property type="match status" value="1"/>
</dbReference>
<dbReference type="PROSITE" id="PS50994">
    <property type="entry name" value="INTEGRASE"/>
    <property type="match status" value="1"/>
</dbReference>
<keyword evidence="1" id="KW-0645">Protease</keyword>
<reference evidence="3" key="1">
    <citation type="submission" date="2018-10" db="EMBL/GenBank/DDBJ databases">
        <title>Effector identification in a new, highly contiguous assembly of the strawberry crown rot pathogen Phytophthora cactorum.</title>
        <authorList>
            <person name="Armitage A.D."/>
            <person name="Nellist C.F."/>
            <person name="Bates H."/>
            <person name="Vickerstaff R.J."/>
            <person name="Harrison R.J."/>
        </authorList>
    </citation>
    <scope>NUCLEOTIDE SEQUENCE</scope>
    <source>
        <strain evidence="3">P415</strain>
    </source>
</reference>
<dbReference type="VEuPathDB" id="FungiDB:PC110_g23733"/>
<evidence type="ECO:0000313" key="3">
    <source>
        <dbReference type="EMBL" id="KAG2956894.1"/>
    </source>
</evidence>